<evidence type="ECO:0000256" key="1">
    <source>
        <dbReference type="ARBA" id="ARBA00000085"/>
    </source>
</evidence>
<evidence type="ECO:0000256" key="4">
    <source>
        <dbReference type="ARBA" id="ARBA00022553"/>
    </source>
</evidence>
<keyword evidence="9 10" id="KW-0472">Membrane</keyword>
<evidence type="ECO:0000259" key="11">
    <source>
        <dbReference type="PROSITE" id="PS50109"/>
    </source>
</evidence>
<dbReference type="PROSITE" id="PS50839">
    <property type="entry name" value="CHASE"/>
    <property type="match status" value="1"/>
</dbReference>
<dbReference type="CDD" id="cd00082">
    <property type="entry name" value="HisKA"/>
    <property type="match status" value="1"/>
</dbReference>
<evidence type="ECO:0000256" key="3">
    <source>
        <dbReference type="ARBA" id="ARBA00012438"/>
    </source>
</evidence>
<dbReference type="InterPro" id="IPR006189">
    <property type="entry name" value="CHASE_dom"/>
</dbReference>
<proteinExistence type="predicted"/>
<comment type="subcellular location">
    <subcellularLocation>
        <location evidence="2">Membrane</location>
    </subcellularLocation>
</comment>
<protein>
    <recommendedName>
        <fullName evidence="3">histidine kinase</fullName>
        <ecNumber evidence="3">2.7.13.3</ecNumber>
    </recommendedName>
</protein>
<dbReference type="CDD" id="cd00130">
    <property type="entry name" value="PAS"/>
    <property type="match status" value="1"/>
</dbReference>
<evidence type="ECO:0000259" key="13">
    <source>
        <dbReference type="PROSITE" id="PS50839"/>
    </source>
</evidence>
<keyword evidence="8 10" id="KW-1133">Transmembrane helix</keyword>
<keyword evidence="7" id="KW-0418">Kinase</keyword>
<evidence type="ECO:0000256" key="6">
    <source>
        <dbReference type="ARBA" id="ARBA00022692"/>
    </source>
</evidence>
<feature type="domain" description="CHASE" evidence="13">
    <location>
        <begin position="150"/>
        <end position="304"/>
    </location>
</feature>
<dbReference type="SUPFAM" id="SSF55874">
    <property type="entry name" value="ATPase domain of HSP90 chaperone/DNA topoisomerase II/histidine kinase"/>
    <property type="match status" value="1"/>
</dbReference>
<organism evidence="14 15">
    <name type="scientific">Novilysobacter selenitireducens</name>
    <dbReference type="NCBI Taxonomy" id="2872639"/>
    <lineage>
        <taxon>Bacteria</taxon>
        <taxon>Pseudomonadati</taxon>
        <taxon>Pseudomonadota</taxon>
        <taxon>Gammaproteobacteria</taxon>
        <taxon>Lysobacterales</taxon>
        <taxon>Lysobacteraceae</taxon>
        <taxon>Novilysobacter</taxon>
    </lineage>
</organism>
<keyword evidence="6 10" id="KW-0812">Transmembrane</keyword>
<dbReference type="SMART" id="SM01079">
    <property type="entry name" value="CHASE"/>
    <property type="match status" value="1"/>
</dbReference>
<dbReference type="Pfam" id="PF00512">
    <property type="entry name" value="HisKA"/>
    <property type="match status" value="1"/>
</dbReference>
<comment type="catalytic activity">
    <reaction evidence="1">
        <text>ATP + protein L-histidine = ADP + protein N-phospho-L-histidine.</text>
        <dbReference type="EC" id="2.7.13.3"/>
    </reaction>
</comment>
<dbReference type="PRINTS" id="PR00344">
    <property type="entry name" value="BCTRLSENSOR"/>
</dbReference>
<keyword evidence="15" id="KW-1185">Reference proteome</keyword>
<reference evidence="14 15" key="1">
    <citation type="submission" date="2021-09" db="EMBL/GenBank/DDBJ databases">
        <title>Lysobacter sp. 13A isolated from the river sediment.</title>
        <authorList>
            <person name="Liu H."/>
            <person name="Li S."/>
            <person name="Mao S."/>
        </authorList>
    </citation>
    <scope>NUCLEOTIDE SEQUENCE [LARGE SCALE GENOMIC DNA]</scope>
    <source>
        <strain evidence="14 15">13A</strain>
    </source>
</reference>
<dbReference type="SMART" id="SM00387">
    <property type="entry name" value="HATPase_c"/>
    <property type="match status" value="1"/>
</dbReference>
<dbReference type="InterPro" id="IPR004358">
    <property type="entry name" value="Sig_transdc_His_kin-like_C"/>
</dbReference>
<evidence type="ECO:0000259" key="12">
    <source>
        <dbReference type="PROSITE" id="PS50112"/>
    </source>
</evidence>
<feature type="domain" description="PAS" evidence="12">
    <location>
        <begin position="365"/>
        <end position="417"/>
    </location>
</feature>
<dbReference type="InterPro" id="IPR013656">
    <property type="entry name" value="PAS_4"/>
</dbReference>
<keyword evidence="4" id="KW-0597">Phosphoprotein</keyword>
<evidence type="ECO:0000256" key="9">
    <source>
        <dbReference type="ARBA" id="ARBA00023136"/>
    </source>
</evidence>
<evidence type="ECO:0000313" key="14">
    <source>
        <dbReference type="EMBL" id="MBZ4039201.1"/>
    </source>
</evidence>
<dbReference type="EC" id="2.7.13.3" evidence="3"/>
<dbReference type="InterPro" id="IPR042240">
    <property type="entry name" value="CHASE_sf"/>
</dbReference>
<evidence type="ECO:0000256" key="8">
    <source>
        <dbReference type="ARBA" id="ARBA00022989"/>
    </source>
</evidence>
<dbReference type="InterPro" id="IPR050351">
    <property type="entry name" value="BphY/WalK/GraS-like"/>
</dbReference>
<keyword evidence="5" id="KW-0808">Transferase</keyword>
<accession>A0ABS7T5P2</accession>
<evidence type="ECO:0000256" key="2">
    <source>
        <dbReference type="ARBA" id="ARBA00004370"/>
    </source>
</evidence>
<dbReference type="Gene3D" id="3.30.450.20">
    <property type="entry name" value="PAS domain"/>
    <property type="match status" value="1"/>
</dbReference>
<dbReference type="InterPro" id="IPR003661">
    <property type="entry name" value="HisK_dim/P_dom"/>
</dbReference>
<dbReference type="Pfam" id="PF02518">
    <property type="entry name" value="HATPase_c"/>
    <property type="match status" value="1"/>
</dbReference>
<dbReference type="Gene3D" id="3.30.565.10">
    <property type="entry name" value="Histidine kinase-like ATPase, C-terminal domain"/>
    <property type="match status" value="1"/>
</dbReference>
<evidence type="ECO:0000256" key="5">
    <source>
        <dbReference type="ARBA" id="ARBA00022679"/>
    </source>
</evidence>
<dbReference type="PROSITE" id="PS50112">
    <property type="entry name" value="PAS"/>
    <property type="match status" value="1"/>
</dbReference>
<evidence type="ECO:0000313" key="15">
    <source>
        <dbReference type="Proteomes" id="UP001430954"/>
    </source>
</evidence>
<dbReference type="SMART" id="SM00388">
    <property type="entry name" value="HisKA"/>
    <property type="match status" value="1"/>
</dbReference>
<dbReference type="SUPFAM" id="SSF55785">
    <property type="entry name" value="PYP-like sensor domain (PAS domain)"/>
    <property type="match status" value="1"/>
</dbReference>
<dbReference type="Pfam" id="PF03924">
    <property type="entry name" value="CHASE"/>
    <property type="match status" value="1"/>
</dbReference>
<evidence type="ECO:0000256" key="10">
    <source>
        <dbReference type="SAM" id="Phobius"/>
    </source>
</evidence>
<dbReference type="RefSeq" id="WP_223675526.1">
    <property type="nucleotide sequence ID" value="NZ_JAINZW010000002.1"/>
</dbReference>
<comment type="caution">
    <text evidence="14">The sequence shown here is derived from an EMBL/GenBank/DDBJ whole genome shotgun (WGS) entry which is preliminary data.</text>
</comment>
<dbReference type="PROSITE" id="PS50109">
    <property type="entry name" value="HIS_KIN"/>
    <property type="match status" value="1"/>
</dbReference>
<dbReference type="SMART" id="SM00091">
    <property type="entry name" value="PAS"/>
    <property type="match status" value="1"/>
</dbReference>
<name>A0ABS7T5P2_9GAMM</name>
<dbReference type="InterPro" id="IPR003594">
    <property type="entry name" value="HATPase_dom"/>
</dbReference>
<dbReference type="PANTHER" id="PTHR42878:SF15">
    <property type="entry name" value="BACTERIOPHYTOCHROME"/>
    <property type="match status" value="1"/>
</dbReference>
<dbReference type="InterPro" id="IPR005467">
    <property type="entry name" value="His_kinase_dom"/>
</dbReference>
<evidence type="ECO:0000256" key="7">
    <source>
        <dbReference type="ARBA" id="ARBA00022777"/>
    </source>
</evidence>
<dbReference type="InterPro" id="IPR036097">
    <property type="entry name" value="HisK_dim/P_sf"/>
</dbReference>
<dbReference type="Pfam" id="PF08448">
    <property type="entry name" value="PAS_4"/>
    <property type="match status" value="1"/>
</dbReference>
<dbReference type="EMBL" id="JAINZW010000002">
    <property type="protein sequence ID" value="MBZ4039201.1"/>
    <property type="molecule type" value="Genomic_DNA"/>
</dbReference>
<feature type="domain" description="Histidine kinase" evidence="11">
    <location>
        <begin position="517"/>
        <end position="732"/>
    </location>
</feature>
<feature type="transmembrane region" description="Helical" evidence="10">
    <location>
        <begin position="24"/>
        <end position="45"/>
    </location>
</feature>
<dbReference type="PANTHER" id="PTHR42878">
    <property type="entry name" value="TWO-COMPONENT HISTIDINE KINASE"/>
    <property type="match status" value="1"/>
</dbReference>
<dbReference type="InterPro" id="IPR000014">
    <property type="entry name" value="PAS"/>
</dbReference>
<dbReference type="Gene3D" id="3.30.450.350">
    <property type="entry name" value="CHASE domain"/>
    <property type="match status" value="1"/>
</dbReference>
<gene>
    <name evidence="14" type="ORF">K6753_06600</name>
</gene>
<dbReference type="InterPro" id="IPR036890">
    <property type="entry name" value="HATPase_C_sf"/>
</dbReference>
<sequence>MSESAQPPQPDDVRTASPSRGGHVLALAVLIGSLLIVFVTWRAAYEREVATARARFVARTDEVVYLLRERMSNFELVLQGGSALFATVARPSPQQWHSYAVGLDSQERFPALVGLGFAPYVSHSELPILQTQWRESGYGLLEIEPRGHRPYYAPILLLEPKSPENLAAMGFDMYSEPTRRAAMQAAMESGESRLTGPVHLVQDGVDRETGLLLYEPIYRAGDRPATRAARLESMQGWVYMPFRMQGFVDMALGGLYENERFRVYDVTDGRDQLLYTTQLSDIEASPAFRHTRHVDHFGRRWRVEFDSPPLAQAVPRLSGPSGLQSLLALGLFTSLLMYAIAWVLARTQARAQTLAMRMTEDYRRSEQRFRSALEYSAIGKALLDSEGRIVEANPALGRIIGRDSATLIGMKLEALFEDEEALPIGHGSGAEQGVHRATRRLHHHAGGLPRHAQLTYAPVPGNVGQDVTGLVQVEDVTERLRAEARVHALNRTLEARVALRTRELSQANQELESFAYSVSHDLRAPLRAIDGFSRVLTERYGDRLDDSGRDYLARVRKAASRMGELIDALLKIARVTRGELKIERIDLSRIAAEVVEELRAGDAGHAPEIDITPGLHADADAALVRNLLGNLLGNAWKFTRGTQGPRIEFGATTRDDGTTEFHVRDNGAGFPQDYVEKLFRPFQRLHAQEQFAGHGIGLATVKRIVERHGGTIRAEGAEGQGATFRFTLPGEGAAPGLDPAT</sequence>
<dbReference type="Proteomes" id="UP001430954">
    <property type="component" value="Unassembled WGS sequence"/>
</dbReference>
<feature type="transmembrane region" description="Helical" evidence="10">
    <location>
        <begin position="326"/>
        <end position="345"/>
    </location>
</feature>
<dbReference type="InterPro" id="IPR035965">
    <property type="entry name" value="PAS-like_dom_sf"/>
</dbReference>
<dbReference type="SUPFAM" id="SSF47384">
    <property type="entry name" value="Homodimeric domain of signal transducing histidine kinase"/>
    <property type="match status" value="1"/>
</dbReference>
<dbReference type="NCBIfam" id="TIGR00229">
    <property type="entry name" value="sensory_box"/>
    <property type="match status" value="1"/>
</dbReference>
<dbReference type="Gene3D" id="1.10.287.130">
    <property type="match status" value="1"/>
</dbReference>